<dbReference type="Pfam" id="PF12661">
    <property type="entry name" value="hEGF"/>
    <property type="match status" value="1"/>
</dbReference>
<evidence type="ECO:0000256" key="7">
    <source>
        <dbReference type="ARBA" id="ARBA00022692"/>
    </source>
</evidence>
<dbReference type="Pfam" id="PF07645">
    <property type="entry name" value="EGF_CA"/>
    <property type="match status" value="4"/>
</dbReference>
<keyword evidence="9" id="KW-0677">Repeat</keyword>
<evidence type="ECO:0000256" key="11">
    <source>
        <dbReference type="ARBA" id="ARBA00023136"/>
    </source>
</evidence>
<keyword evidence="3" id="KW-0217">Developmental protein</keyword>
<feature type="disulfide bond" evidence="16">
    <location>
        <begin position="475"/>
        <end position="484"/>
    </location>
</feature>
<dbReference type="FunFam" id="2.10.25.10:FF:000004">
    <property type="entry name" value="Neurogenic locus notch 1"/>
    <property type="match status" value="1"/>
</dbReference>
<dbReference type="AlphaFoldDB" id="A0AAD9KHW0"/>
<dbReference type="GO" id="GO:0005576">
    <property type="term" value="C:extracellular region"/>
    <property type="evidence" value="ECO:0007669"/>
    <property type="project" value="UniProtKB-SubCell"/>
</dbReference>
<feature type="disulfide bond" evidence="16">
    <location>
        <begin position="513"/>
        <end position="522"/>
    </location>
</feature>
<dbReference type="FunFam" id="2.10.25.10:FF:000122">
    <property type="entry name" value="Protein crumbs homolog 2"/>
    <property type="match status" value="1"/>
</dbReference>
<reference evidence="18" key="1">
    <citation type="journal article" date="2023" name="Mol. Biol. Evol.">
        <title>Third-Generation Sequencing Reveals the Adaptive Role of the Epigenome in Three Deep-Sea Polychaetes.</title>
        <authorList>
            <person name="Perez M."/>
            <person name="Aroh O."/>
            <person name="Sun Y."/>
            <person name="Lan Y."/>
            <person name="Juniper S.K."/>
            <person name="Young C.R."/>
            <person name="Angers B."/>
            <person name="Qian P.Y."/>
        </authorList>
    </citation>
    <scope>NUCLEOTIDE SEQUENCE</scope>
    <source>
        <strain evidence="18">R07B-5</strain>
    </source>
</reference>
<evidence type="ECO:0000256" key="14">
    <source>
        <dbReference type="ARBA" id="ARBA00023180"/>
    </source>
</evidence>
<evidence type="ECO:0000256" key="6">
    <source>
        <dbReference type="ARBA" id="ARBA00022583"/>
    </source>
</evidence>
<dbReference type="GO" id="GO:0005178">
    <property type="term" value="F:integrin binding"/>
    <property type="evidence" value="ECO:0007669"/>
    <property type="project" value="UniProtKB-ARBA"/>
</dbReference>
<evidence type="ECO:0000259" key="17">
    <source>
        <dbReference type="PROSITE" id="PS50026"/>
    </source>
</evidence>
<evidence type="ECO:0000256" key="3">
    <source>
        <dbReference type="ARBA" id="ARBA00022473"/>
    </source>
</evidence>
<keyword evidence="12 16" id="KW-1015">Disulfide bond</keyword>
<feature type="disulfide bond" evidence="16">
    <location>
        <begin position="437"/>
        <end position="446"/>
    </location>
</feature>
<dbReference type="InterPro" id="IPR051145">
    <property type="entry name" value="GAS-SHBG-PROS"/>
</dbReference>
<dbReference type="FunFam" id="2.10.25.10:FF:000119">
    <property type="entry name" value="vitamin K-dependent protein S"/>
    <property type="match status" value="1"/>
</dbReference>
<keyword evidence="7" id="KW-0812">Transmembrane</keyword>
<dbReference type="SUPFAM" id="SSF57184">
    <property type="entry name" value="Growth factor receptor domain"/>
    <property type="match status" value="2"/>
</dbReference>
<dbReference type="PROSITE" id="PS00010">
    <property type="entry name" value="ASX_HYDROXYL"/>
    <property type="match status" value="7"/>
</dbReference>
<keyword evidence="5 16" id="KW-0245">EGF-like domain</keyword>
<feature type="domain" description="EGF-like" evidence="17">
    <location>
        <begin position="373"/>
        <end position="409"/>
    </location>
</feature>
<keyword evidence="4" id="KW-0964">Secreted</keyword>
<dbReference type="GO" id="GO:0005509">
    <property type="term" value="F:calcium ion binding"/>
    <property type="evidence" value="ECO:0007669"/>
    <property type="project" value="InterPro"/>
</dbReference>
<dbReference type="CDD" id="cd00054">
    <property type="entry name" value="EGF_CA"/>
    <property type="match status" value="5"/>
</dbReference>
<dbReference type="InterPro" id="IPR009030">
    <property type="entry name" value="Growth_fac_rcpt_cys_sf"/>
</dbReference>
<gene>
    <name evidence="18" type="ORF">NP493_1037g00031</name>
</gene>
<dbReference type="FunFam" id="2.10.25.10:FF:000009">
    <property type="entry name" value="Low-density lipoprotein receptor isoform 1"/>
    <property type="match status" value="1"/>
</dbReference>
<keyword evidence="13" id="KW-0675">Receptor</keyword>
<proteinExistence type="predicted"/>
<comment type="subunit">
    <text evidence="15">Interacts (via Sushi domain 21) with ITGA9:ITGB1; thereby inhibits Ca(2+) intracellular signaling and as a result represses vasocontraction. Interacts (via Sushi domain 21) with ITGA4:ITGB1; thereby inhibits Ca(2+) intracellular signaling and as a result represses vasocontraction. Interacts with ANGPT1 and ANGPT2. Interacts with PEAR1 (via extracellular domain). Interacts with HSPG2, TLN1, FN1, COPA, CCT2, IQGAP1, LAMC1 and NID1. Interacts (via C-terminus) with TIE1.</text>
</comment>
<evidence type="ECO:0000256" key="10">
    <source>
        <dbReference type="ARBA" id="ARBA00022989"/>
    </source>
</evidence>
<comment type="caution">
    <text evidence="18">The sequence shown here is derived from an EMBL/GenBank/DDBJ whole genome shotgun (WGS) entry which is preliminary data.</text>
</comment>
<dbReference type="Gene3D" id="2.10.25.10">
    <property type="entry name" value="Laminin"/>
    <property type="match status" value="10"/>
</dbReference>
<dbReference type="GO" id="GO:0016020">
    <property type="term" value="C:membrane"/>
    <property type="evidence" value="ECO:0007669"/>
    <property type="project" value="UniProtKB-SubCell"/>
</dbReference>
<dbReference type="FunFam" id="2.10.25.10:FF:000520">
    <property type="entry name" value="Predicted protein"/>
    <property type="match status" value="1"/>
</dbReference>
<dbReference type="InterPro" id="IPR013032">
    <property type="entry name" value="EGF-like_CS"/>
</dbReference>
<comment type="subcellular location">
    <subcellularLocation>
        <location evidence="1">Membrane</location>
        <topology evidence="1">Single-pass type I membrane protein</topology>
    </subcellularLocation>
    <subcellularLocation>
        <location evidence="2">Secreted</location>
    </subcellularLocation>
</comment>
<dbReference type="FunFam" id="2.10.25.10:FF:000080">
    <property type="entry name" value="Neurogenic locus notch 1"/>
    <property type="match status" value="1"/>
</dbReference>
<keyword evidence="19" id="KW-1185">Reference proteome</keyword>
<evidence type="ECO:0000256" key="1">
    <source>
        <dbReference type="ARBA" id="ARBA00004479"/>
    </source>
</evidence>
<feature type="domain" description="EGF-like" evidence="17">
    <location>
        <begin position="487"/>
        <end position="523"/>
    </location>
</feature>
<dbReference type="SUPFAM" id="SSF57196">
    <property type="entry name" value="EGF/Laminin"/>
    <property type="match status" value="3"/>
</dbReference>
<evidence type="ECO:0000256" key="12">
    <source>
        <dbReference type="ARBA" id="ARBA00023157"/>
    </source>
</evidence>
<keyword evidence="11" id="KW-0472">Membrane</keyword>
<evidence type="ECO:0000256" key="8">
    <source>
        <dbReference type="ARBA" id="ARBA00022729"/>
    </source>
</evidence>
<dbReference type="PANTHER" id="PTHR24040:SF13">
    <property type="entry name" value="FIBROPELLIN-1"/>
    <property type="match status" value="1"/>
</dbReference>
<feature type="domain" description="EGF-like" evidence="17">
    <location>
        <begin position="118"/>
        <end position="158"/>
    </location>
</feature>
<keyword evidence="8" id="KW-0732">Signal</keyword>
<evidence type="ECO:0000256" key="5">
    <source>
        <dbReference type="ARBA" id="ARBA00022536"/>
    </source>
</evidence>
<evidence type="ECO:0000256" key="15">
    <source>
        <dbReference type="ARBA" id="ARBA00063079"/>
    </source>
</evidence>
<evidence type="ECO:0000256" key="9">
    <source>
        <dbReference type="ARBA" id="ARBA00022737"/>
    </source>
</evidence>
<name>A0AAD9KHW0_RIDPI</name>
<dbReference type="SMART" id="SM00179">
    <property type="entry name" value="EGF_CA"/>
    <property type="match status" value="9"/>
</dbReference>
<sequence>MDAINISFSAVDSKGGVAPTAVVTVNLCNCSGHGKCLFGEHSEGQVLASTFRIVACKCNVGYTGSRCADDIDGCDDNPCTVGTNCTDLTPAEHVTQGRAYVCTDCPIGYVDDDGTCVDFDECSNQTHSCTDTQLCINMPGTFTCVCVTGYRMTDGTCHDIDECADKSSGCEQNCANNDGSFACSCSGGYTLTNDSRTCKKEATLETRCRDAKLNCEHGCRWKQGETDIVECFCNEGFTLDQDGRACNDVNECTDDTDTCDTNCVNINGGYECTCNDGYLLNDDKRTCRRCPVGQWGPQCTKLCNCETPDTTCNPTTGCVTCPRGFEGGDCSIDTDECLTHPCDAHSTCVNTPGTFRCDCDEGYTQSNATTCKEFDECESDPCQNGGTCSDRSFNYTCTCVAGYVGMNCETDVNECESSPCLNGATCFDLENRYRCKCMRGFTGVNCETDYDDCSSNSCVNGATCQDGSDSYTCQCLPGYSGTYCETDVDECSSAPCQNGATCSDRVNGYHCNCTPGFVGNNCGTGQHVYVFL</sequence>
<dbReference type="PROSITE" id="PS01187">
    <property type="entry name" value="EGF_CA"/>
    <property type="match status" value="3"/>
</dbReference>
<evidence type="ECO:0000256" key="2">
    <source>
        <dbReference type="ARBA" id="ARBA00004613"/>
    </source>
</evidence>
<evidence type="ECO:0000313" key="18">
    <source>
        <dbReference type="EMBL" id="KAK2171661.1"/>
    </source>
</evidence>
<evidence type="ECO:0000313" key="19">
    <source>
        <dbReference type="Proteomes" id="UP001209878"/>
    </source>
</evidence>
<keyword evidence="10" id="KW-1133">Transmembrane helix</keyword>
<dbReference type="InterPro" id="IPR001881">
    <property type="entry name" value="EGF-like_Ca-bd_dom"/>
</dbReference>
<feature type="disulfide bond" evidence="16">
    <location>
        <begin position="399"/>
        <end position="408"/>
    </location>
</feature>
<comment type="caution">
    <text evidence="16">Lacks conserved residue(s) required for the propagation of feature annotation.</text>
</comment>
<dbReference type="Pfam" id="PF00008">
    <property type="entry name" value="EGF"/>
    <property type="match status" value="3"/>
</dbReference>
<dbReference type="GO" id="GO:0003013">
    <property type="term" value="P:circulatory system process"/>
    <property type="evidence" value="ECO:0007669"/>
    <property type="project" value="UniProtKB-ARBA"/>
</dbReference>
<evidence type="ECO:0000256" key="4">
    <source>
        <dbReference type="ARBA" id="ARBA00022525"/>
    </source>
</evidence>
<dbReference type="Proteomes" id="UP001209878">
    <property type="component" value="Unassembled WGS sequence"/>
</dbReference>
<organism evidence="18 19">
    <name type="scientific">Ridgeia piscesae</name>
    <name type="common">Tubeworm</name>
    <dbReference type="NCBI Taxonomy" id="27915"/>
    <lineage>
        <taxon>Eukaryota</taxon>
        <taxon>Metazoa</taxon>
        <taxon>Spiralia</taxon>
        <taxon>Lophotrochozoa</taxon>
        <taxon>Annelida</taxon>
        <taxon>Polychaeta</taxon>
        <taxon>Sedentaria</taxon>
        <taxon>Canalipalpata</taxon>
        <taxon>Sabellida</taxon>
        <taxon>Siboglinidae</taxon>
        <taxon>Ridgeia</taxon>
    </lineage>
</organism>
<accession>A0AAD9KHW0</accession>
<dbReference type="GO" id="GO:0006897">
    <property type="term" value="P:endocytosis"/>
    <property type="evidence" value="ECO:0007669"/>
    <property type="project" value="UniProtKB-KW"/>
</dbReference>
<protein>
    <recommendedName>
        <fullName evidence="17">EGF-like domain-containing protein</fullName>
    </recommendedName>
</protein>
<keyword evidence="6" id="KW-0254">Endocytosis</keyword>
<evidence type="ECO:0000256" key="16">
    <source>
        <dbReference type="PROSITE-ProRule" id="PRU00076"/>
    </source>
</evidence>
<dbReference type="PANTHER" id="PTHR24040">
    <property type="entry name" value="LAMININ G-LIKE DOMAIN-CONTAINING PROTEIN"/>
    <property type="match status" value="1"/>
</dbReference>
<feature type="domain" description="EGF-like" evidence="17">
    <location>
        <begin position="333"/>
        <end position="369"/>
    </location>
</feature>
<evidence type="ECO:0000256" key="13">
    <source>
        <dbReference type="ARBA" id="ARBA00023170"/>
    </source>
</evidence>
<dbReference type="PROSITE" id="PS01186">
    <property type="entry name" value="EGF_2"/>
    <property type="match status" value="8"/>
</dbReference>
<dbReference type="PROSITE" id="PS50026">
    <property type="entry name" value="EGF_3"/>
    <property type="match status" value="6"/>
</dbReference>
<feature type="domain" description="EGF-like" evidence="17">
    <location>
        <begin position="411"/>
        <end position="447"/>
    </location>
</feature>
<dbReference type="EMBL" id="JAODUO010001042">
    <property type="protein sequence ID" value="KAK2171661.1"/>
    <property type="molecule type" value="Genomic_DNA"/>
</dbReference>
<dbReference type="FunFam" id="2.10.25.10:FF:000038">
    <property type="entry name" value="Fibrillin 2"/>
    <property type="match status" value="1"/>
</dbReference>
<feature type="domain" description="EGF-like" evidence="17">
    <location>
        <begin position="449"/>
        <end position="485"/>
    </location>
</feature>
<dbReference type="InterPro" id="IPR000742">
    <property type="entry name" value="EGF"/>
</dbReference>
<dbReference type="InterPro" id="IPR018097">
    <property type="entry name" value="EGF_Ca-bd_CS"/>
</dbReference>
<dbReference type="PRINTS" id="PR00010">
    <property type="entry name" value="EGFBLOOD"/>
</dbReference>
<dbReference type="SMART" id="SM00181">
    <property type="entry name" value="EGF"/>
    <property type="match status" value="11"/>
</dbReference>
<dbReference type="InterPro" id="IPR049883">
    <property type="entry name" value="NOTCH1_EGF-like"/>
</dbReference>
<dbReference type="InterPro" id="IPR000152">
    <property type="entry name" value="EGF-type_Asp/Asn_hydroxyl_site"/>
</dbReference>
<dbReference type="PROSITE" id="PS00022">
    <property type="entry name" value="EGF_1"/>
    <property type="match status" value="5"/>
</dbReference>
<keyword evidence="14" id="KW-0325">Glycoprotein</keyword>